<keyword evidence="1" id="KW-0472">Membrane</keyword>
<keyword evidence="1" id="KW-1133">Transmembrane helix</keyword>
<protein>
    <recommendedName>
        <fullName evidence="4">Type II secretion system protein</fullName>
    </recommendedName>
</protein>
<name>A0ABX3IH79_9BACT</name>
<proteinExistence type="predicted"/>
<dbReference type="RefSeq" id="WP_077198306.1">
    <property type="nucleotide sequence ID" value="NZ_LBFC01000018.1"/>
</dbReference>
<feature type="transmembrane region" description="Helical" evidence="1">
    <location>
        <begin position="6"/>
        <end position="26"/>
    </location>
</feature>
<evidence type="ECO:0000313" key="2">
    <source>
        <dbReference type="EMBL" id="ONN27182.1"/>
    </source>
</evidence>
<evidence type="ECO:0000313" key="3">
    <source>
        <dbReference type="Proteomes" id="UP000242616"/>
    </source>
</evidence>
<evidence type="ECO:0000256" key="1">
    <source>
        <dbReference type="SAM" id="Phobius"/>
    </source>
</evidence>
<accession>A0ABX3IH79</accession>
<organism evidence="2 3">
    <name type="scientific">Thermosipho affectus</name>
    <dbReference type="NCBI Taxonomy" id="660294"/>
    <lineage>
        <taxon>Bacteria</taxon>
        <taxon>Thermotogati</taxon>
        <taxon>Thermotogota</taxon>
        <taxon>Thermotogae</taxon>
        <taxon>Thermotogales</taxon>
        <taxon>Fervidobacteriaceae</taxon>
        <taxon>Thermosipho</taxon>
    </lineage>
</organism>
<dbReference type="EMBL" id="LBFC01000018">
    <property type="protein sequence ID" value="ONN27182.1"/>
    <property type="molecule type" value="Genomic_DNA"/>
</dbReference>
<comment type="caution">
    <text evidence="2">The sequence shown here is derived from an EMBL/GenBank/DDBJ whole genome shotgun (WGS) entry which is preliminary data.</text>
</comment>
<evidence type="ECO:0008006" key="4">
    <source>
        <dbReference type="Google" id="ProtNLM"/>
    </source>
</evidence>
<sequence>MKKGSLLVETLVTLIIITFAFGIAFLPSWNLLKKTKENSELIKMSEILLNKCEEYTYFSVSNIVAGTFTEEYNGEVYKITILKKHLESNFNVYSNYSEIIYPIITVVTIRVEKDGKYIEAQVVPQQW</sequence>
<gene>
    <name evidence="2" type="ORF">XJ44_05205</name>
</gene>
<keyword evidence="3" id="KW-1185">Reference proteome</keyword>
<dbReference type="Proteomes" id="UP000242616">
    <property type="component" value="Unassembled WGS sequence"/>
</dbReference>
<keyword evidence="1" id="KW-0812">Transmembrane</keyword>
<reference evidence="2 3" key="1">
    <citation type="submission" date="2015-06" db="EMBL/GenBank/DDBJ databases">
        <title>Genome sequencing of Thermotogales isolates from hydrothermal vents.</title>
        <authorList>
            <person name="Haverkamp T.H."/>
            <person name="Kublanov I.V."/>
            <person name="Nesbo C.L."/>
        </authorList>
    </citation>
    <scope>NUCLEOTIDE SEQUENCE [LARGE SCALE GENOMIC DNA]</scope>
    <source>
        <strain evidence="3">ik275mar</strain>
    </source>
</reference>